<dbReference type="AlphaFoldDB" id="A0A852U1A9"/>
<protein>
    <submittedName>
        <fullName evidence="2">Uncharacterized protein</fullName>
    </submittedName>
</protein>
<feature type="region of interest" description="Disordered" evidence="1">
    <location>
        <begin position="1"/>
        <end position="42"/>
    </location>
</feature>
<dbReference type="Proteomes" id="UP000589036">
    <property type="component" value="Unassembled WGS sequence"/>
</dbReference>
<reference evidence="2 3" key="1">
    <citation type="submission" date="2020-07" db="EMBL/GenBank/DDBJ databases">
        <title>Sequencing the genomes of 1000 actinobacteria strains.</title>
        <authorList>
            <person name="Klenk H.-P."/>
        </authorList>
    </citation>
    <scope>NUCLEOTIDE SEQUENCE [LARGE SCALE GENOMIC DNA]</scope>
    <source>
        <strain evidence="2 3">CXB654</strain>
    </source>
</reference>
<evidence type="ECO:0000313" key="3">
    <source>
        <dbReference type="Proteomes" id="UP000589036"/>
    </source>
</evidence>
<evidence type="ECO:0000313" key="2">
    <source>
        <dbReference type="EMBL" id="NYE50008.1"/>
    </source>
</evidence>
<proteinExistence type="predicted"/>
<keyword evidence="3" id="KW-1185">Reference proteome</keyword>
<dbReference type="EMBL" id="JACCCC010000001">
    <property type="protein sequence ID" value="NYE50008.1"/>
    <property type="molecule type" value="Genomic_DNA"/>
</dbReference>
<dbReference type="RefSeq" id="WP_281370411.1">
    <property type="nucleotide sequence ID" value="NZ_BAAAYY010000019.1"/>
</dbReference>
<comment type="caution">
    <text evidence="2">The sequence shown here is derived from an EMBL/GenBank/DDBJ whole genome shotgun (WGS) entry which is preliminary data.</text>
</comment>
<sequence length="42" mass="4280">MALPPADGGRTPGDMTVSAHADGDPSGTVYTLNLPGDRALKR</sequence>
<name>A0A852U1A9_9ACTN</name>
<organism evidence="2 3">
    <name type="scientific">Spinactinospora alkalitolerans</name>
    <dbReference type="NCBI Taxonomy" id="687207"/>
    <lineage>
        <taxon>Bacteria</taxon>
        <taxon>Bacillati</taxon>
        <taxon>Actinomycetota</taxon>
        <taxon>Actinomycetes</taxon>
        <taxon>Streptosporangiales</taxon>
        <taxon>Nocardiopsidaceae</taxon>
        <taxon>Spinactinospora</taxon>
    </lineage>
</organism>
<accession>A0A852U1A9</accession>
<evidence type="ECO:0000256" key="1">
    <source>
        <dbReference type="SAM" id="MobiDB-lite"/>
    </source>
</evidence>
<gene>
    <name evidence="2" type="ORF">HDA32_005128</name>
</gene>